<dbReference type="Pfam" id="PF07510">
    <property type="entry name" value="GmrSD_C"/>
    <property type="match status" value="1"/>
</dbReference>
<feature type="transmembrane region" description="Helical" evidence="2">
    <location>
        <begin position="12"/>
        <end position="36"/>
    </location>
</feature>
<evidence type="ECO:0000313" key="4">
    <source>
        <dbReference type="EMBL" id="MBB3023263.1"/>
    </source>
</evidence>
<dbReference type="AlphaFoldDB" id="A0A839QS00"/>
<evidence type="ECO:0000259" key="3">
    <source>
        <dbReference type="SMART" id="SM00894"/>
    </source>
</evidence>
<feature type="region of interest" description="Disordered" evidence="1">
    <location>
        <begin position="304"/>
        <end position="421"/>
    </location>
</feature>
<proteinExistence type="predicted"/>
<dbReference type="PANTHER" id="PTHR24094">
    <property type="entry name" value="SECRETED PROTEIN"/>
    <property type="match status" value="1"/>
</dbReference>
<sequence length="421" mass="44129">MSLPPETRRLIGCGTGCCTALMVLLIGLLVAIGVIAGDTTASPEQTRPGIELSEAPTGEPSTATPASAPPSASPTPSATATAQPTTPAASSAAPTPAAKPSTAQTPSAAPAQKGSPAPADGTALATLRTLEVKGRAPETGYDRDDYQWRQDTDHNGCDTRNDVLRRDLQAVILKRGTRGCVVAAGQFTDLYSGKVITFDEPSDADIDHIVALQNAHVTGAFRFGSAKRVELANDPLNLIAVDASLNRQKGSADAATWLPPNTAFRCEYVARQISVKKKYGLWVTPPERDAMERILTSCPDQKTYSSASLAWPGRGEGDVIGEGERPKPVSGSDSTTSEPKKKQPASSPKPAAPKKEQKQGVVGDSQKKPASGREPSGGSVRFKNCREAWDAGAAPLRRGDPGYESKHDGDGDGVACEKRPR</sequence>
<keyword evidence="5" id="KW-1185">Reference proteome</keyword>
<dbReference type="InterPro" id="IPR011089">
    <property type="entry name" value="GmrSD_C"/>
</dbReference>
<reference evidence="4 5" key="1">
    <citation type="submission" date="2020-08" db="EMBL/GenBank/DDBJ databases">
        <title>Sequencing the genomes of 1000 actinobacteria strains.</title>
        <authorList>
            <person name="Klenk H.-P."/>
        </authorList>
    </citation>
    <scope>NUCLEOTIDE SEQUENCE [LARGE SCALE GENOMIC DNA]</scope>
    <source>
        <strain evidence="4 5">DSM 23040</strain>
    </source>
</reference>
<dbReference type="SMART" id="SM00894">
    <property type="entry name" value="Excalibur"/>
    <property type="match status" value="1"/>
</dbReference>
<evidence type="ECO:0000313" key="5">
    <source>
        <dbReference type="Proteomes" id="UP000568050"/>
    </source>
</evidence>
<accession>A0A839QS00</accession>
<dbReference type="RefSeq" id="WP_343064063.1">
    <property type="nucleotide sequence ID" value="NZ_JACHWP010000003.1"/>
</dbReference>
<feature type="region of interest" description="Disordered" evidence="1">
    <location>
        <begin position="40"/>
        <end position="121"/>
    </location>
</feature>
<protein>
    <recommendedName>
        <fullName evidence="3">Excalibur calcium-binding domain-containing protein</fullName>
    </recommendedName>
</protein>
<dbReference type="EMBL" id="JACHWP010000003">
    <property type="protein sequence ID" value="MBB3023263.1"/>
    <property type="molecule type" value="Genomic_DNA"/>
</dbReference>
<dbReference type="InterPro" id="IPR008613">
    <property type="entry name" value="Excalibur_Ca-bd_domain"/>
</dbReference>
<name>A0A839QS00_9MICO</name>
<keyword evidence="2" id="KW-0812">Transmembrane</keyword>
<feature type="domain" description="Excalibur calcium-binding" evidence="3">
    <location>
        <begin position="381"/>
        <end position="417"/>
    </location>
</feature>
<dbReference type="Pfam" id="PF05901">
    <property type="entry name" value="Excalibur"/>
    <property type="match status" value="1"/>
</dbReference>
<dbReference type="Proteomes" id="UP000568050">
    <property type="component" value="Unassembled WGS sequence"/>
</dbReference>
<keyword evidence="2" id="KW-1133">Transmembrane helix</keyword>
<dbReference type="PANTHER" id="PTHR24094:SF15">
    <property type="entry name" value="AMP-DEPENDENT SYNTHETASE_LIGASE DOMAIN-CONTAINING PROTEIN-RELATED"/>
    <property type="match status" value="1"/>
</dbReference>
<feature type="compositionally biased region" description="Low complexity" evidence="1">
    <location>
        <begin position="74"/>
        <end position="112"/>
    </location>
</feature>
<gene>
    <name evidence="4" type="ORF">FHX50_001548</name>
</gene>
<organism evidence="4 5">
    <name type="scientific">Helcobacillus massiliensis</name>
    <dbReference type="NCBI Taxonomy" id="521392"/>
    <lineage>
        <taxon>Bacteria</taxon>
        <taxon>Bacillati</taxon>
        <taxon>Actinomycetota</taxon>
        <taxon>Actinomycetes</taxon>
        <taxon>Micrococcales</taxon>
        <taxon>Dermabacteraceae</taxon>
        <taxon>Helcobacillus</taxon>
    </lineage>
</organism>
<feature type="compositionally biased region" description="Basic and acidic residues" evidence="1">
    <location>
        <begin position="397"/>
        <end position="421"/>
    </location>
</feature>
<keyword evidence="2" id="KW-0472">Membrane</keyword>
<evidence type="ECO:0000256" key="2">
    <source>
        <dbReference type="SAM" id="Phobius"/>
    </source>
</evidence>
<comment type="caution">
    <text evidence="4">The sequence shown here is derived from an EMBL/GenBank/DDBJ whole genome shotgun (WGS) entry which is preliminary data.</text>
</comment>
<evidence type="ECO:0000256" key="1">
    <source>
        <dbReference type="SAM" id="MobiDB-lite"/>
    </source>
</evidence>